<dbReference type="AlphaFoldDB" id="A0A401X4E7"/>
<proteinExistence type="predicted"/>
<comment type="caution">
    <text evidence="1">The sequence shown here is derived from an EMBL/GenBank/DDBJ whole genome shotgun (WGS) entry which is preliminary data.</text>
</comment>
<sequence length="50" mass="5854">MSGNKELSPFQTIGSLVSKLVEDMNPRRVFEEFYREEVNEFGFVHEMEGL</sequence>
<protein>
    <submittedName>
        <fullName evidence="1">Uncharacterized protein</fullName>
    </submittedName>
</protein>
<dbReference type="EMBL" id="BDEV01000073">
    <property type="protein sequence ID" value="GCD62765.1"/>
    <property type="molecule type" value="Genomic_DNA"/>
</dbReference>
<dbReference type="Proteomes" id="UP000287385">
    <property type="component" value="Unassembled WGS sequence"/>
</dbReference>
<name>A0A401X4E7_ACEPA</name>
<dbReference type="RefSeq" id="WP_185336788.1">
    <property type="nucleotide sequence ID" value="NZ_BDEV01000073.1"/>
</dbReference>
<gene>
    <name evidence="1" type="ORF">NBRC3278_1858</name>
</gene>
<organism evidence="1 2">
    <name type="scientific">Acetobacter pasteurianus NBRC 3278</name>
    <dbReference type="NCBI Taxonomy" id="1226660"/>
    <lineage>
        <taxon>Bacteria</taxon>
        <taxon>Pseudomonadati</taxon>
        <taxon>Pseudomonadota</taxon>
        <taxon>Alphaproteobacteria</taxon>
        <taxon>Acetobacterales</taxon>
        <taxon>Acetobacteraceae</taxon>
        <taxon>Acetobacter</taxon>
    </lineage>
</organism>
<evidence type="ECO:0000313" key="1">
    <source>
        <dbReference type="EMBL" id="GCD62765.1"/>
    </source>
</evidence>
<reference evidence="1 2" key="1">
    <citation type="submission" date="2016-06" db="EMBL/GenBank/DDBJ databases">
        <title>Acetobacter pasteurianus NBRC 3278 whole genome sequencing project.</title>
        <authorList>
            <person name="Matsutani M."/>
            <person name="Shiwa Y."/>
            <person name="Okamoto-Kainuma A."/>
            <person name="Ishikawa M."/>
            <person name="Koizumi Y."/>
            <person name="Yoshikawa H."/>
            <person name="Yakushi T."/>
            <person name="Matsushita K."/>
        </authorList>
    </citation>
    <scope>NUCLEOTIDE SEQUENCE [LARGE SCALE GENOMIC DNA]</scope>
    <source>
        <strain evidence="1 2">NBRC 3278</strain>
    </source>
</reference>
<accession>A0A401X4E7</accession>
<evidence type="ECO:0000313" key="2">
    <source>
        <dbReference type="Proteomes" id="UP000287385"/>
    </source>
</evidence>
<keyword evidence="2" id="KW-1185">Reference proteome</keyword>